<feature type="region of interest" description="Disordered" evidence="7">
    <location>
        <begin position="180"/>
        <end position="277"/>
    </location>
</feature>
<dbReference type="SUPFAM" id="SSF101546">
    <property type="entry name" value="ASF1-like"/>
    <property type="match status" value="1"/>
</dbReference>
<proteinExistence type="inferred from homology"/>
<comment type="similarity">
    <text evidence="2">Belongs to the ASF1 family.</text>
</comment>
<dbReference type="GO" id="GO:0006335">
    <property type="term" value="P:DNA replication-dependent chromatin assembly"/>
    <property type="evidence" value="ECO:0007669"/>
    <property type="project" value="TreeGrafter"/>
</dbReference>
<dbReference type="EMBL" id="CATQJA010002651">
    <property type="protein sequence ID" value="CAJ0577730.1"/>
    <property type="molecule type" value="Genomic_DNA"/>
</dbReference>
<name>A0AA36G9R8_9BILA</name>
<keyword evidence="9" id="KW-1185">Reference proteome</keyword>
<dbReference type="InterPro" id="IPR006818">
    <property type="entry name" value="ASF1-like"/>
</dbReference>
<feature type="compositionally biased region" description="Acidic residues" evidence="7">
    <location>
        <begin position="198"/>
        <end position="233"/>
    </location>
</feature>
<evidence type="ECO:0000256" key="4">
    <source>
        <dbReference type="ARBA" id="ARBA00023163"/>
    </source>
</evidence>
<dbReference type="GO" id="GO:0005634">
    <property type="term" value="C:nucleus"/>
    <property type="evidence" value="ECO:0007669"/>
    <property type="project" value="UniProtKB-SubCell"/>
</dbReference>
<evidence type="ECO:0000256" key="6">
    <source>
        <dbReference type="ARBA" id="ARBA00023242"/>
    </source>
</evidence>
<accession>A0AA36G9R8</accession>
<evidence type="ECO:0000256" key="2">
    <source>
        <dbReference type="ARBA" id="ARBA00006051"/>
    </source>
</evidence>
<dbReference type="GO" id="GO:0042393">
    <property type="term" value="F:histone binding"/>
    <property type="evidence" value="ECO:0007669"/>
    <property type="project" value="TreeGrafter"/>
</dbReference>
<evidence type="ECO:0000256" key="1">
    <source>
        <dbReference type="ARBA" id="ARBA00004123"/>
    </source>
</evidence>
<keyword evidence="6" id="KW-0539">Nucleus</keyword>
<comment type="caution">
    <text evidence="8">The sequence shown here is derived from an EMBL/GenBank/DDBJ whole genome shotgun (WGS) entry which is preliminary data.</text>
</comment>
<dbReference type="PANTHER" id="PTHR12040">
    <property type="entry name" value="ANTI-SILENCING PROTEIN 1"/>
    <property type="match status" value="1"/>
</dbReference>
<evidence type="ECO:0000256" key="3">
    <source>
        <dbReference type="ARBA" id="ARBA00023015"/>
    </source>
</evidence>
<evidence type="ECO:0000256" key="5">
    <source>
        <dbReference type="ARBA" id="ARBA00023186"/>
    </source>
</evidence>
<dbReference type="PANTHER" id="PTHR12040:SF0">
    <property type="entry name" value="HISTONE CHAPERONE ASF1"/>
    <property type="match status" value="1"/>
</dbReference>
<feature type="non-terminal residue" evidence="8">
    <location>
        <position position="277"/>
    </location>
</feature>
<sequence length="277" mass="30012">MSRINIVSANFIENPAAFGKEFKLEITFEAFQHLEKDLEWQLVYVGSPSKNVHDQILDSIFIGPTPAGRHQFVLDAPAPILSKIPQEDLVGVAGLLLKIKYNEQEFINLGWFVRVFYSDPEMEAAPPAVPQPDLLTREVMVDDVRVTNIPIKWGDVEEVIPQSDEPIADDDIAIDLTVPDTDDVQGSVQAGEGQAESGSDEEDSEEDEESGSDIEIGSDDSDGEEVEEDEQGDEPGAGAGDCGDEAMEVENAGDAAPTTEKPTEAPVQDALNDVTNA</sequence>
<evidence type="ECO:0008006" key="10">
    <source>
        <dbReference type="Google" id="ProtNLM"/>
    </source>
</evidence>
<evidence type="ECO:0000256" key="7">
    <source>
        <dbReference type="SAM" id="MobiDB-lite"/>
    </source>
</evidence>
<dbReference type="Gene3D" id="2.60.40.1490">
    <property type="entry name" value="Histone chaperone ASF1-like"/>
    <property type="match status" value="1"/>
</dbReference>
<dbReference type="InterPro" id="IPR036747">
    <property type="entry name" value="ASF1-like_sf"/>
</dbReference>
<dbReference type="Proteomes" id="UP001177023">
    <property type="component" value="Unassembled WGS sequence"/>
</dbReference>
<organism evidence="8 9">
    <name type="scientific">Mesorhabditis spiculigera</name>
    <dbReference type="NCBI Taxonomy" id="96644"/>
    <lineage>
        <taxon>Eukaryota</taxon>
        <taxon>Metazoa</taxon>
        <taxon>Ecdysozoa</taxon>
        <taxon>Nematoda</taxon>
        <taxon>Chromadorea</taxon>
        <taxon>Rhabditida</taxon>
        <taxon>Rhabditina</taxon>
        <taxon>Rhabditomorpha</taxon>
        <taxon>Rhabditoidea</taxon>
        <taxon>Rhabditidae</taxon>
        <taxon>Mesorhabditinae</taxon>
        <taxon>Mesorhabditis</taxon>
    </lineage>
</organism>
<evidence type="ECO:0000313" key="8">
    <source>
        <dbReference type="EMBL" id="CAJ0577730.1"/>
    </source>
</evidence>
<keyword evidence="5" id="KW-0143">Chaperone</keyword>
<comment type="subcellular location">
    <subcellularLocation>
        <location evidence="1">Nucleus</location>
    </subcellularLocation>
</comment>
<gene>
    <name evidence="8" type="ORF">MSPICULIGERA_LOCUS15998</name>
</gene>
<dbReference type="GO" id="GO:0000785">
    <property type="term" value="C:chromatin"/>
    <property type="evidence" value="ECO:0007669"/>
    <property type="project" value="TreeGrafter"/>
</dbReference>
<keyword evidence="3" id="KW-0805">Transcription regulation</keyword>
<dbReference type="Pfam" id="PF04729">
    <property type="entry name" value="ASF1_hist_chap"/>
    <property type="match status" value="1"/>
</dbReference>
<dbReference type="AlphaFoldDB" id="A0AA36G9R8"/>
<reference evidence="8" key="1">
    <citation type="submission" date="2023-06" db="EMBL/GenBank/DDBJ databases">
        <authorList>
            <person name="Delattre M."/>
        </authorList>
    </citation>
    <scope>NUCLEOTIDE SEQUENCE</scope>
    <source>
        <strain evidence="8">AF72</strain>
    </source>
</reference>
<keyword evidence="4" id="KW-0804">Transcription</keyword>
<evidence type="ECO:0000313" key="9">
    <source>
        <dbReference type="Proteomes" id="UP001177023"/>
    </source>
</evidence>
<protein>
    <recommendedName>
        <fullName evidence="10">Anti-silencing function protein 1</fullName>
    </recommendedName>
</protein>